<dbReference type="InterPro" id="IPR013766">
    <property type="entry name" value="Thioredoxin_domain"/>
</dbReference>
<dbReference type="InterPro" id="IPR036249">
    <property type="entry name" value="Thioredoxin-like_sf"/>
</dbReference>
<dbReference type="PANTHER" id="PTHR45815:SF3">
    <property type="entry name" value="PROTEIN DISULFIDE-ISOMERASE A6"/>
    <property type="match status" value="1"/>
</dbReference>
<keyword evidence="2" id="KW-0472">Membrane</keyword>
<dbReference type="SUPFAM" id="SSF52833">
    <property type="entry name" value="Thioredoxin-like"/>
    <property type="match status" value="1"/>
</dbReference>
<keyword evidence="2" id="KW-1133">Transmembrane helix</keyword>
<dbReference type="AlphaFoldDB" id="A0A1Y2HRG3"/>
<feature type="region of interest" description="Disordered" evidence="1">
    <location>
        <begin position="190"/>
        <end position="213"/>
    </location>
</feature>
<evidence type="ECO:0000259" key="3">
    <source>
        <dbReference type="Pfam" id="PF00085"/>
    </source>
</evidence>
<evidence type="ECO:0000256" key="1">
    <source>
        <dbReference type="SAM" id="MobiDB-lite"/>
    </source>
</evidence>
<organism evidence="4 5">
    <name type="scientific">Catenaria anguillulae PL171</name>
    <dbReference type="NCBI Taxonomy" id="765915"/>
    <lineage>
        <taxon>Eukaryota</taxon>
        <taxon>Fungi</taxon>
        <taxon>Fungi incertae sedis</taxon>
        <taxon>Blastocladiomycota</taxon>
        <taxon>Blastocladiomycetes</taxon>
        <taxon>Blastocladiales</taxon>
        <taxon>Catenariaceae</taxon>
        <taxon>Catenaria</taxon>
    </lineage>
</organism>
<dbReference type="Pfam" id="PF00085">
    <property type="entry name" value="Thioredoxin"/>
    <property type="match status" value="1"/>
</dbReference>
<dbReference type="OrthoDB" id="2121326at2759"/>
<evidence type="ECO:0000313" key="4">
    <source>
        <dbReference type="EMBL" id="ORZ35732.1"/>
    </source>
</evidence>
<dbReference type="InterPro" id="IPR017937">
    <property type="entry name" value="Thioredoxin_CS"/>
</dbReference>
<feature type="domain" description="Thioredoxin" evidence="3">
    <location>
        <begin position="45"/>
        <end position="87"/>
    </location>
</feature>
<keyword evidence="5" id="KW-1185">Reference proteome</keyword>
<dbReference type="PROSITE" id="PS00194">
    <property type="entry name" value="THIOREDOXIN_1"/>
    <property type="match status" value="1"/>
</dbReference>
<dbReference type="Proteomes" id="UP000193411">
    <property type="component" value="Unassembled WGS sequence"/>
</dbReference>
<accession>A0A1Y2HRG3</accession>
<gene>
    <name evidence="4" type="ORF">BCR44DRAFT_1433453</name>
</gene>
<evidence type="ECO:0000313" key="5">
    <source>
        <dbReference type="Proteomes" id="UP000193411"/>
    </source>
</evidence>
<feature type="compositionally biased region" description="Low complexity" evidence="1">
    <location>
        <begin position="190"/>
        <end position="205"/>
    </location>
</feature>
<dbReference type="Gene3D" id="3.40.30.10">
    <property type="entry name" value="Glutaredoxin"/>
    <property type="match status" value="1"/>
</dbReference>
<dbReference type="GO" id="GO:0005788">
    <property type="term" value="C:endoplasmic reticulum lumen"/>
    <property type="evidence" value="ECO:0007669"/>
    <property type="project" value="TreeGrafter"/>
</dbReference>
<comment type="caution">
    <text evidence="4">The sequence shown here is derived from an EMBL/GenBank/DDBJ whole genome shotgun (WGS) entry which is preliminary data.</text>
</comment>
<proteinExistence type="predicted"/>
<evidence type="ECO:0000256" key="2">
    <source>
        <dbReference type="SAM" id="Phobius"/>
    </source>
</evidence>
<sequence>APQPIHPDLGPPAGPVAIATVASASGVGMETSESATTKSASAIIDIEDHDFDTLVGSGEWLIEFYAPWCGYCSRFHPQYEALLQGTAHDHARQEALDQISPWHWTWSPFSFVGSVFWGLGWIAKALQTSVDFLKQYMPMWAVVGLGLVVVVVLSVVFSFILPDPPALKAAKAAAAAGAGKQGAAAAKGSASATASGAAPARGSPATQARRRRD</sequence>
<protein>
    <recommendedName>
        <fullName evidence="3">Thioredoxin domain-containing protein</fullName>
    </recommendedName>
</protein>
<dbReference type="GO" id="GO:0015035">
    <property type="term" value="F:protein-disulfide reductase activity"/>
    <property type="evidence" value="ECO:0007669"/>
    <property type="project" value="TreeGrafter"/>
</dbReference>
<reference evidence="4 5" key="1">
    <citation type="submission" date="2016-07" db="EMBL/GenBank/DDBJ databases">
        <title>Pervasive Adenine N6-methylation of Active Genes in Fungi.</title>
        <authorList>
            <consortium name="DOE Joint Genome Institute"/>
            <person name="Mondo S.J."/>
            <person name="Dannebaum R.O."/>
            <person name="Kuo R.C."/>
            <person name="Labutti K."/>
            <person name="Haridas S."/>
            <person name="Kuo A."/>
            <person name="Salamov A."/>
            <person name="Ahrendt S.R."/>
            <person name="Lipzen A."/>
            <person name="Sullivan W."/>
            <person name="Andreopoulos W.B."/>
            <person name="Clum A."/>
            <person name="Lindquist E."/>
            <person name="Daum C."/>
            <person name="Ramamoorthy G.K."/>
            <person name="Gryganskyi A."/>
            <person name="Culley D."/>
            <person name="Magnuson J.K."/>
            <person name="James T.Y."/>
            <person name="O'Malley M.A."/>
            <person name="Stajich J.E."/>
            <person name="Spatafora J.W."/>
            <person name="Visel A."/>
            <person name="Grigoriev I.V."/>
        </authorList>
    </citation>
    <scope>NUCLEOTIDE SEQUENCE [LARGE SCALE GENOMIC DNA]</scope>
    <source>
        <strain evidence="4 5">PL171</strain>
    </source>
</reference>
<dbReference type="PANTHER" id="PTHR45815">
    <property type="entry name" value="PROTEIN DISULFIDE-ISOMERASE A6"/>
    <property type="match status" value="1"/>
</dbReference>
<feature type="transmembrane region" description="Helical" evidence="2">
    <location>
        <begin position="138"/>
        <end position="161"/>
    </location>
</feature>
<feature type="non-terminal residue" evidence="4">
    <location>
        <position position="1"/>
    </location>
</feature>
<dbReference type="GO" id="GO:0034976">
    <property type="term" value="P:response to endoplasmic reticulum stress"/>
    <property type="evidence" value="ECO:0007669"/>
    <property type="project" value="TreeGrafter"/>
</dbReference>
<keyword evidence="2" id="KW-0812">Transmembrane</keyword>
<name>A0A1Y2HRG3_9FUNG</name>
<dbReference type="STRING" id="765915.A0A1Y2HRG3"/>
<dbReference type="EMBL" id="MCFL01000020">
    <property type="protein sequence ID" value="ORZ35732.1"/>
    <property type="molecule type" value="Genomic_DNA"/>
</dbReference>
<dbReference type="CDD" id="cd02961">
    <property type="entry name" value="PDI_a_family"/>
    <property type="match status" value="1"/>
</dbReference>